<dbReference type="GO" id="GO:0034715">
    <property type="term" value="C:pICln-Sm protein complex"/>
    <property type="evidence" value="ECO:0007669"/>
    <property type="project" value="InterPro"/>
</dbReference>
<evidence type="ECO:0000256" key="8">
    <source>
        <dbReference type="SAM" id="MobiDB-lite"/>
    </source>
</evidence>
<dbReference type="AlphaFoldDB" id="A0A8T0E715"/>
<dbReference type="Gene3D" id="2.30.29.30">
    <property type="entry name" value="Pleckstrin-homology domain (PH domain)/Phosphotyrosine-binding domain (PTB)"/>
    <property type="match status" value="1"/>
</dbReference>
<proteinExistence type="inferred from homology"/>
<reference evidence="9" key="1">
    <citation type="journal article" date="2020" name="bioRxiv">
        <title>Chromosome-level reference genome of the European wasp spider Argiope bruennichi: a resource for studies on range expansion and evolutionary adaptation.</title>
        <authorList>
            <person name="Sheffer M.M."/>
            <person name="Hoppe A."/>
            <person name="Krehenwinkel H."/>
            <person name="Uhl G."/>
            <person name="Kuss A.W."/>
            <person name="Jensen L."/>
            <person name="Jensen C."/>
            <person name="Gillespie R.G."/>
            <person name="Hoff K.J."/>
            <person name="Prost S."/>
        </authorList>
    </citation>
    <scope>NUCLEOTIDE SEQUENCE</scope>
</reference>
<dbReference type="OMA" id="YFMLDHK"/>
<evidence type="ECO:0000256" key="7">
    <source>
        <dbReference type="ARBA" id="ARBA00045890"/>
    </source>
</evidence>
<dbReference type="InterPro" id="IPR011993">
    <property type="entry name" value="PH-like_dom_sf"/>
</dbReference>
<dbReference type="InterPro" id="IPR003521">
    <property type="entry name" value="ICln"/>
</dbReference>
<evidence type="ECO:0000256" key="2">
    <source>
        <dbReference type="ARBA" id="ARBA00004496"/>
    </source>
</evidence>
<dbReference type="GO" id="GO:0045292">
    <property type="term" value="P:mRNA cis splicing, via spliceosome"/>
    <property type="evidence" value="ECO:0007669"/>
    <property type="project" value="TreeGrafter"/>
</dbReference>
<evidence type="ECO:0000313" key="10">
    <source>
        <dbReference type="Proteomes" id="UP000807504"/>
    </source>
</evidence>
<dbReference type="GO" id="GO:0005829">
    <property type="term" value="C:cytosol"/>
    <property type="evidence" value="ECO:0007669"/>
    <property type="project" value="InterPro"/>
</dbReference>
<dbReference type="Pfam" id="PF03517">
    <property type="entry name" value="Voldacs"/>
    <property type="match status" value="1"/>
</dbReference>
<dbReference type="GO" id="GO:0000387">
    <property type="term" value="P:spliceosomal snRNP assembly"/>
    <property type="evidence" value="ECO:0007669"/>
    <property type="project" value="InterPro"/>
</dbReference>
<evidence type="ECO:0000256" key="4">
    <source>
        <dbReference type="ARBA" id="ARBA00015653"/>
    </source>
</evidence>
<organism evidence="9 10">
    <name type="scientific">Argiope bruennichi</name>
    <name type="common">Wasp spider</name>
    <name type="synonym">Aranea bruennichi</name>
    <dbReference type="NCBI Taxonomy" id="94029"/>
    <lineage>
        <taxon>Eukaryota</taxon>
        <taxon>Metazoa</taxon>
        <taxon>Ecdysozoa</taxon>
        <taxon>Arthropoda</taxon>
        <taxon>Chelicerata</taxon>
        <taxon>Arachnida</taxon>
        <taxon>Araneae</taxon>
        <taxon>Araneomorphae</taxon>
        <taxon>Entelegynae</taxon>
        <taxon>Araneoidea</taxon>
        <taxon>Araneidae</taxon>
        <taxon>Argiope</taxon>
    </lineage>
</organism>
<dbReference type="PRINTS" id="PR01348">
    <property type="entry name" value="ICLNCHANNEL"/>
</dbReference>
<evidence type="ECO:0000256" key="5">
    <source>
        <dbReference type="ARBA" id="ARBA00022490"/>
    </source>
</evidence>
<evidence type="ECO:0000256" key="6">
    <source>
        <dbReference type="ARBA" id="ARBA00023242"/>
    </source>
</evidence>
<dbReference type="PANTHER" id="PTHR21399">
    <property type="entry name" value="CHLORIDE CONDUCTANCE REGULATORY PROTEIN ICLN"/>
    <property type="match status" value="1"/>
</dbReference>
<dbReference type="EMBL" id="JABXBU010002230">
    <property type="protein sequence ID" value="KAF8767076.1"/>
    <property type="molecule type" value="Genomic_DNA"/>
</dbReference>
<reference evidence="9" key="2">
    <citation type="submission" date="2020-06" db="EMBL/GenBank/DDBJ databases">
        <authorList>
            <person name="Sheffer M."/>
        </authorList>
    </citation>
    <scope>NUCLEOTIDE SEQUENCE</scope>
</reference>
<comment type="subcellular location">
    <subcellularLocation>
        <location evidence="2">Cytoplasm</location>
    </subcellularLocation>
    <subcellularLocation>
        <location evidence="1">Nucleus</location>
    </subcellularLocation>
</comment>
<evidence type="ECO:0000256" key="3">
    <source>
        <dbReference type="ARBA" id="ARBA00007054"/>
    </source>
</evidence>
<comment type="function">
    <text evidence="7">Involved in both the assembly of spliceosomal snRNPs and the methylation of Sm proteins. Chaperone that regulates the assembly of spliceosomal U1, U2, U4 and U5 small nuclear ribonucleoproteins (snRNPs), the building blocks of the spliceosome, and thereby plays an important role in the splicing of cellular pre-mRNAs. Most spliceosomal snRNPs contain a common set of Sm proteins SNRPB, SNRPD1, SNRPD2, SNRPD3, SNRPE, SNRPF and SNRPG that assemble in a heptameric protein ring on the Sm site of the small nuclear RNA to form the core snRNP (Sm core). In the cytosol, the Sm proteins SNRPD1, SNRPD2, SNRPE, SNRPF and SNRPG are trapped in an inactive 6S pICln-Sm complex by the chaperone CLNS1A that controls the assembly of the core snRNP. Dissociation by the SMN complex of CLNS1A from the trapped Sm proteins and their transfer to an SMN-Sm complex triggers the assembly of core snRNPs and their transport to the nucleus.</text>
</comment>
<dbReference type="InterPro" id="IPR039924">
    <property type="entry name" value="ICln/Lot5/Saf5"/>
</dbReference>
<keyword evidence="10" id="KW-1185">Reference proteome</keyword>
<comment type="similarity">
    <text evidence="3">Belongs to the pICln (TC 1.A.47) family.</text>
</comment>
<evidence type="ECO:0000313" key="9">
    <source>
        <dbReference type="EMBL" id="KAF8767076.1"/>
    </source>
</evidence>
<dbReference type="PANTHER" id="PTHR21399:SF0">
    <property type="entry name" value="METHYLOSOME SUBUNIT PICLN"/>
    <property type="match status" value="1"/>
</dbReference>
<keyword evidence="5" id="KW-0963">Cytoplasm</keyword>
<feature type="region of interest" description="Disordered" evidence="8">
    <location>
        <begin position="176"/>
        <end position="200"/>
    </location>
</feature>
<dbReference type="GO" id="GO:0006884">
    <property type="term" value="P:cell volume homeostasis"/>
    <property type="evidence" value="ECO:0007669"/>
    <property type="project" value="InterPro"/>
</dbReference>
<name>A0A8T0E715_ARGBR</name>
<dbReference type="OrthoDB" id="19714at2759"/>
<accession>A0A8T0E715</accession>
<evidence type="ECO:0000256" key="1">
    <source>
        <dbReference type="ARBA" id="ARBA00004123"/>
    </source>
</evidence>
<dbReference type="GO" id="GO:0005886">
    <property type="term" value="C:plasma membrane"/>
    <property type="evidence" value="ECO:0007669"/>
    <property type="project" value="InterPro"/>
</dbReference>
<dbReference type="Proteomes" id="UP000807504">
    <property type="component" value="Unassembled WGS sequence"/>
</dbReference>
<gene>
    <name evidence="9" type="ORF">HNY73_020076</name>
</gene>
<dbReference type="GO" id="GO:0005681">
    <property type="term" value="C:spliceosomal complex"/>
    <property type="evidence" value="ECO:0007669"/>
    <property type="project" value="TreeGrafter"/>
</dbReference>
<keyword evidence="6" id="KW-0539">Nucleus</keyword>
<dbReference type="GO" id="GO:0006821">
    <property type="term" value="P:chloride transport"/>
    <property type="evidence" value="ECO:0007669"/>
    <property type="project" value="InterPro"/>
</dbReference>
<sequence length="200" mass="22515">MVLLKNFPAPTEKVHHTEHNTTAFFENECLGKGTLYISESVLCWLSNDGEGFSLKYQAICFHAVSRDLSKFPHQCLYMMLEKGINIGTEQDEEEAELTGAIGSLQVGETDDEEDVGKELRFVPDNTQILNTMFRAMLDCQALNPVSGQNDDDDDDDGVFMAPSFNINVANGALEDFENEEEEEESDECMDNQEQFEDAEF</sequence>
<dbReference type="GO" id="GO:0034709">
    <property type="term" value="C:methylosome"/>
    <property type="evidence" value="ECO:0007669"/>
    <property type="project" value="InterPro"/>
</dbReference>
<protein>
    <recommendedName>
        <fullName evidence="4">Methylosome subunit pICln</fullName>
    </recommendedName>
</protein>
<comment type="caution">
    <text evidence="9">The sequence shown here is derived from an EMBL/GenBank/DDBJ whole genome shotgun (WGS) entry which is preliminary data.</text>
</comment>